<sequence length="180" mass="20060">MNDEAGFRQFVNARWPALVQSAYLITLDRGIAEDCVQEALTRVHRRWKRVAVDNPEGYVRKAVVNAALSWRRKRRLREVPLEHAGSPTAGEQVSLSLAEADQELVRALRSLPPQMRAAVVLRYLEDRSEAETAHLLGCSVGAVKSATSRGVSRLRAALGEQGQNEPPPSSMTFRFVEEAR</sequence>
<keyword evidence="4" id="KW-0238">DNA-binding</keyword>
<evidence type="ECO:0000256" key="2">
    <source>
        <dbReference type="ARBA" id="ARBA00023015"/>
    </source>
</evidence>
<evidence type="ECO:0000313" key="9">
    <source>
        <dbReference type="Proteomes" id="UP001138997"/>
    </source>
</evidence>
<gene>
    <name evidence="8" type="ORF">LR394_19080</name>
</gene>
<dbReference type="Proteomes" id="UP001138997">
    <property type="component" value="Unassembled WGS sequence"/>
</dbReference>
<dbReference type="GO" id="GO:0006352">
    <property type="term" value="P:DNA-templated transcription initiation"/>
    <property type="evidence" value="ECO:0007669"/>
    <property type="project" value="InterPro"/>
</dbReference>
<dbReference type="SUPFAM" id="SSF88946">
    <property type="entry name" value="Sigma2 domain of RNA polymerase sigma factors"/>
    <property type="match status" value="1"/>
</dbReference>
<dbReference type="Gene3D" id="1.10.1740.10">
    <property type="match status" value="1"/>
</dbReference>
<keyword evidence="3" id="KW-0731">Sigma factor</keyword>
<organism evidence="8 9">
    <name type="scientific">Kineosporia babensis</name>
    <dbReference type="NCBI Taxonomy" id="499548"/>
    <lineage>
        <taxon>Bacteria</taxon>
        <taxon>Bacillati</taxon>
        <taxon>Actinomycetota</taxon>
        <taxon>Actinomycetes</taxon>
        <taxon>Kineosporiales</taxon>
        <taxon>Kineosporiaceae</taxon>
        <taxon>Kineosporia</taxon>
    </lineage>
</organism>
<reference evidence="8" key="1">
    <citation type="submission" date="2021-11" db="EMBL/GenBank/DDBJ databases">
        <title>Streptomyces corallinus and Kineosporia corallina sp. nov., two new coral-derived marine actinobacteria.</title>
        <authorList>
            <person name="Buangrab K."/>
            <person name="Sutthacheep M."/>
            <person name="Yeemin T."/>
            <person name="Harunari E."/>
            <person name="Igarashi Y."/>
            <person name="Sripreechasak P."/>
            <person name="Kanchanasin P."/>
            <person name="Tanasupawat S."/>
            <person name="Phongsopitanun W."/>
        </authorList>
    </citation>
    <scope>NUCLEOTIDE SEQUENCE</scope>
    <source>
        <strain evidence="8">JCM 31032</strain>
    </source>
</reference>
<proteinExistence type="inferred from homology"/>
<protein>
    <submittedName>
        <fullName evidence="8">SigE family RNA polymerase sigma factor</fullName>
    </submittedName>
</protein>
<keyword evidence="5" id="KW-0804">Transcription</keyword>
<accession>A0A9X1SUI3</accession>
<feature type="domain" description="RNA polymerase sigma factor 70 region 4 type 2" evidence="7">
    <location>
        <begin position="102"/>
        <end position="154"/>
    </location>
</feature>
<dbReference type="InterPro" id="IPR036388">
    <property type="entry name" value="WH-like_DNA-bd_sf"/>
</dbReference>
<evidence type="ECO:0000256" key="5">
    <source>
        <dbReference type="ARBA" id="ARBA00023163"/>
    </source>
</evidence>
<dbReference type="PANTHER" id="PTHR43133:SF50">
    <property type="entry name" value="ECF RNA POLYMERASE SIGMA FACTOR SIGM"/>
    <property type="match status" value="1"/>
</dbReference>
<dbReference type="Gene3D" id="1.10.10.10">
    <property type="entry name" value="Winged helix-like DNA-binding domain superfamily/Winged helix DNA-binding domain"/>
    <property type="match status" value="1"/>
</dbReference>
<comment type="caution">
    <text evidence="8">The sequence shown here is derived from an EMBL/GenBank/DDBJ whole genome shotgun (WGS) entry which is preliminary data.</text>
</comment>
<dbReference type="InterPro" id="IPR007627">
    <property type="entry name" value="RNA_pol_sigma70_r2"/>
</dbReference>
<dbReference type="EMBL" id="JAJOMB010000010">
    <property type="protein sequence ID" value="MCD5313017.1"/>
    <property type="molecule type" value="Genomic_DNA"/>
</dbReference>
<dbReference type="Pfam" id="PF04542">
    <property type="entry name" value="Sigma70_r2"/>
    <property type="match status" value="1"/>
</dbReference>
<dbReference type="InterPro" id="IPR013325">
    <property type="entry name" value="RNA_pol_sigma_r2"/>
</dbReference>
<dbReference type="NCBIfam" id="TIGR02983">
    <property type="entry name" value="SigE-fam_strep"/>
    <property type="match status" value="1"/>
</dbReference>
<comment type="similarity">
    <text evidence="1">Belongs to the sigma-70 factor family. ECF subfamily.</text>
</comment>
<dbReference type="Pfam" id="PF08281">
    <property type="entry name" value="Sigma70_r4_2"/>
    <property type="match status" value="1"/>
</dbReference>
<dbReference type="InterPro" id="IPR013324">
    <property type="entry name" value="RNA_pol_sigma_r3/r4-like"/>
</dbReference>
<keyword evidence="2" id="KW-0805">Transcription regulation</keyword>
<evidence type="ECO:0000256" key="1">
    <source>
        <dbReference type="ARBA" id="ARBA00010641"/>
    </source>
</evidence>
<dbReference type="GO" id="GO:0016987">
    <property type="term" value="F:sigma factor activity"/>
    <property type="evidence" value="ECO:0007669"/>
    <property type="project" value="UniProtKB-KW"/>
</dbReference>
<dbReference type="InterPro" id="IPR013249">
    <property type="entry name" value="RNA_pol_sigma70_r4_t2"/>
</dbReference>
<dbReference type="NCBIfam" id="TIGR02937">
    <property type="entry name" value="sigma70-ECF"/>
    <property type="match status" value="1"/>
</dbReference>
<keyword evidence="9" id="KW-1185">Reference proteome</keyword>
<feature type="domain" description="RNA polymerase sigma-70 region 2" evidence="6">
    <location>
        <begin position="16"/>
        <end position="75"/>
    </location>
</feature>
<dbReference type="CDD" id="cd06171">
    <property type="entry name" value="Sigma70_r4"/>
    <property type="match status" value="1"/>
</dbReference>
<evidence type="ECO:0000259" key="7">
    <source>
        <dbReference type="Pfam" id="PF08281"/>
    </source>
</evidence>
<name>A0A9X1SUI3_9ACTN</name>
<dbReference type="PANTHER" id="PTHR43133">
    <property type="entry name" value="RNA POLYMERASE ECF-TYPE SIGMA FACTO"/>
    <property type="match status" value="1"/>
</dbReference>
<evidence type="ECO:0000313" key="8">
    <source>
        <dbReference type="EMBL" id="MCD5313017.1"/>
    </source>
</evidence>
<dbReference type="InterPro" id="IPR039425">
    <property type="entry name" value="RNA_pol_sigma-70-like"/>
</dbReference>
<dbReference type="AlphaFoldDB" id="A0A9X1SUI3"/>
<dbReference type="InterPro" id="IPR014284">
    <property type="entry name" value="RNA_pol_sigma-70_dom"/>
</dbReference>
<dbReference type="SUPFAM" id="SSF88659">
    <property type="entry name" value="Sigma3 and sigma4 domains of RNA polymerase sigma factors"/>
    <property type="match status" value="1"/>
</dbReference>
<evidence type="ECO:0000256" key="4">
    <source>
        <dbReference type="ARBA" id="ARBA00023125"/>
    </source>
</evidence>
<evidence type="ECO:0000259" key="6">
    <source>
        <dbReference type="Pfam" id="PF04542"/>
    </source>
</evidence>
<dbReference type="RefSeq" id="WP_231443822.1">
    <property type="nucleotide sequence ID" value="NZ_JAJOMB010000010.1"/>
</dbReference>
<evidence type="ECO:0000256" key="3">
    <source>
        <dbReference type="ARBA" id="ARBA00023082"/>
    </source>
</evidence>
<dbReference type="GO" id="GO:0003677">
    <property type="term" value="F:DNA binding"/>
    <property type="evidence" value="ECO:0007669"/>
    <property type="project" value="UniProtKB-KW"/>
</dbReference>
<dbReference type="InterPro" id="IPR014325">
    <property type="entry name" value="RNA_pol_sigma-E_actinobac"/>
</dbReference>